<keyword evidence="7" id="KW-1185">Reference proteome</keyword>
<sequence>MAKTVLITGCSSGIGRATAEAFLDAEWTVYATARDDADVSDLEMAGCETAALDVTDDDQVESVVERIVEDTDRIDCLVNNAGYGQFGPIEDVPTERVREQFETNTLGPHRLIRAVLPHMRDRGRGRIINVSSTAGRFVTPGRGVYAGSKSALEAMSEALRTEVADYGIDVSVVAPGPVATAFDERAGDELDGLERSGAYELFYDYFDDYRTVVEGGVGTVSPTEVADAILDAAVAPDPPARYPVGTLAGVAEYARFLPAGVRNSLYDLVRRFV</sequence>
<dbReference type="InterPro" id="IPR057326">
    <property type="entry name" value="KR_dom"/>
</dbReference>
<feature type="domain" description="Ketoreductase" evidence="4">
    <location>
        <begin position="3"/>
        <end position="181"/>
    </location>
</feature>
<dbReference type="EMBL" id="BAAADN010000030">
    <property type="protein sequence ID" value="GAA0463816.1"/>
    <property type="molecule type" value="Genomic_DNA"/>
</dbReference>
<gene>
    <name evidence="5" type="ORF">GCM10008985_20790</name>
    <name evidence="6" type="ORF">MUK72_08205</name>
</gene>
<dbReference type="SMART" id="SM00822">
    <property type="entry name" value="PKS_KR"/>
    <property type="match status" value="1"/>
</dbReference>
<reference evidence="5" key="3">
    <citation type="submission" date="2023-12" db="EMBL/GenBank/DDBJ databases">
        <authorList>
            <person name="Sun Q."/>
            <person name="Inoue M."/>
        </authorList>
    </citation>
    <scope>NUCLEOTIDE SEQUENCE</scope>
    <source>
        <strain evidence="5">JCM 12289</strain>
    </source>
</reference>
<dbReference type="GeneID" id="71761823"/>
<evidence type="ECO:0000313" key="6">
    <source>
        <dbReference type="EMBL" id="UOO93953.1"/>
    </source>
</evidence>
<dbReference type="EMBL" id="CP095005">
    <property type="protein sequence ID" value="UOO93953.1"/>
    <property type="molecule type" value="Genomic_DNA"/>
</dbReference>
<evidence type="ECO:0000256" key="1">
    <source>
        <dbReference type="ARBA" id="ARBA00006484"/>
    </source>
</evidence>
<dbReference type="Proteomes" id="UP000830542">
    <property type="component" value="Chromosome"/>
</dbReference>
<dbReference type="PROSITE" id="PS00061">
    <property type="entry name" value="ADH_SHORT"/>
    <property type="match status" value="1"/>
</dbReference>
<keyword evidence="2" id="KW-0560">Oxidoreductase</keyword>
<dbReference type="InterPro" id="IPR036291">
    <property type="entry name" value="NAD(P)-bd_dom_sf"/>
</dbReference>
<name>A0AAV3SHV2_HALDO</name>
<accession>A0AAV3SHV2</accession>
<dbReference type="PRINTS" id="PR00080">
    <property type="entry name" value="SDRFAMILY"/>
</dbReference>
<organism evidence="5 8">
    <name type="scientific">Halococcus dombrowskii</name>
    <dbReference type="NCBI Taxonomy" id="179637"/>
    <lineage>
        <taxon>Archaea</taxon>
        <taxon>Methanobacteriati</taxon>
        <taxon>Methanobacteriota</taxon>
        <taxon>Stenosarchaea group</taxon>
        <taxon>Halobacteria</taxon>
        <taxon>Halobacteriales</taxon>
        <taxon>Halococcaceae</taxon>
        <taxon>Halococcus</taxon>
    </lineage>
</organism>
<proteinExistence type="inferred from homology"/>
<comment type="similarity">
    <text evidence="1 3">Belongs to the short-chain dehydrogenases/reductases (SDR) family.</text>
</comment>
<dbReference type="PRINTS" id="PR00081">
    <property type="entry name" value="GDHRDH"/>
</dbReference>
<evidence type="ECO:0000256" key="3">
    <source>
        <dbReference type="RuleBase" id="RU000363"/>
    </source>
</evidence>
<dbReference type="InterPro" id="IPR020904">
    <property type="entry name" value="Sc_DH/Rdtase_CS"/>
</dbReference>
<dbReference type="PANTHER" id="PTHR44169">
    <property type="entry name" value="NADPH-DEPENDENT 1-ACYLDIHYDROXYACETONE PHOSPHATE REDUCTASE"/>
    <property type="match status" value="1"/>
</dbReference>
<protein>
    <submittedName>
        <fullName evidence="5">SDR family oxidoreductase</fullName>
    </submittedName>
</protein>
<evidence type="ECO:0000313" key="7">
    <source>
        <dbReference type="Proteomes" id="UP000830542"/>
    </source>
</evidence>
<dbReference type="InterPro" id="IPR002347">
    <property type="entry name" value="SDR_fam"/>
</dbReference>
<dbReference type="Gene3D" id="3.40.50.720">
    <property type="entry name" value="NAD(P)-binding Rossmann-like Domain"/>
    <property type="match status" value="1"/>
</dbReference>
<evidence type="ECO:0000259" key="4">
    <source>
        <dbReference type="SMART" id="SM00822"/>
    </source>
</evidence>
<evidence type="ECO:0000313" key="5">
    <source>
        <dbReference type="EMBL" id="GAA0463816.1"/>
    </source>
</evidence>
<dbReference type="PANTHER" id="PTHR44169:SF6">
    <property type="entry name" value="NADPH-DEPENDENT 1-ACYLDIHYDROXYACETONE PHOSPHATE REDUCTASE"/>
    <property type="match status" value="1"/>
</dbReference>
<evidence type="ECO:0000256" key="2">
    <source>
        <dbReference type="ARBA" id="ARBA00023002"/>
    </source>
</evidence>
<dbReference type="Pfam" id="PF00106">
    <property type="entry name" value="adh_short"/>
    <property type="match status" value="1"/>
</dbReference>
<dbReference type="Proteomes" id="UP001500962">
    <property type="component" value="Unassembled WGS sequence"/>
</dbReference>
<dbReference type="AlphaFoldDB" id="A0AAV3SHV2"/>
<dbReference type="SUPFAM" id="SSF51735">
    <property type="entry name" value="NAD(P)-binding Rossmann-fold domains"/>
    <property type="match status" value="1"/>
</dbReference>
<dbReference type="CDD" id="cd05374">
    <property type="entry name" value="17beta-HSD-like_SDR_c"/>
    <property type="match status" value="1"/>
</dbReference>
<dbReference type="RefSeq" id="WP_244698739.1">
    <property type="nucleotide sequence ID" value="NZ_BAAADN010000030.1"/>
</dbReference>
<reference evidence="6" key="2">
    <citation type="submission" date="2022-04" db="EMBL/GenBank/DDBJ databases">
        <title>Sequencing and genomic assembly of Halococcus dombrowskii.</title>
        <authorList>
            <person name="Lim S.W."/>
            <person name="MacLea K.S."/>
        </authorList>
    </citation>
    <scope>NUCLEOTIDE SEQUENCE</scope>
    <source>
        <strain evidence="6">H4</strain>
    </source>
</reference>
<evidence type="ECO:0000313" key="8">
    <source>
        <dbReference type="Proteomes" id="UP001500962"/>
    </source>
</evidence>
<dbReference type="KEGG" id="hdo:MUK72_08205"/>
<reference evidence="5" key="1">
    <citation type="journal article" date="2014" name="Int. J. Syst. Evol. Microbiol.">
        <title>Complete genome sequence of Corynebacterium casei LMG S-19264T (=DSM 44701T), isolated from a smear-ripened cheese.</title>
        <authorList>
            <consortium name="US DOE Joint Genome Institute (JGI-PGF)"/>
            <person name="Walter F."/>
            <person name="Albersmeier A."/>
            <person name="Kalinowski J."/>
            <person name="Ruckert C."/>
        </authorList>
    </citation>
    <scope>NUCLEOTIDE SEQUENCE</scope>
    <source>
        <strain evidence="5">JCM 12289</strain>
    </source>
</reference>
<dbReference type="GO" id="GO:0016491">
    <property type="term" value="F:oxidoreductase activity"/>
    <property type="evidence" value="ECO:0007669"/>
    <property type="project" value="UniProtKB-KW"/>
</dbReference>